<dbReference type="RefSeq" id="WP_068736006.1">
    <property type="nucleotide sequence ID" value="NZ_LVYV01000034.1"/>
</dbReference>
<evidence type="ECO:0000256" key="5">
    <source>
        <dbReference type="SAM" id="MobiDB-lite"/>
    </source>
</evidence>
<feature type="DNA-binding region" description="H-T-H motif" evidence="4">
    <location>
        <begin position="48"/>
        <end position="67"/>
    </location>
</feature>
<protein>
    <submittedName>
        <fullName evidence="7">TetR family transcriptional regulator</fullName>
    </submittedName>
</protein>
<dbReference type="PROSITE" id="PS50977">
    <property type="entry name" value="HTH_TETR_2"/>
    <property type="match status" value="1"/>
</dbReference>
<comment type="caution">
    <text evidence="7">The sequence shown here is derived from an EMBL/GenBank/DDBJ whole genome shotgun (WGS) entry which is preliminary data.</text>
</comment>
<dbReference type="GO" id="GO:0000976">
    <property type="term" value="F:transcription cis-regulatory region binding"/>
    <property type="evidence" value="ECO:0007669"/>
    <property type="project" value="TreeGrafter"/>
</dbReference>
<evidence type="ECO:0000256" key="1">
    <source>
        <dbReference type="ARBA" id="ARBA00023015"/>
    </source>
</evidence>
<keyword evidence="2 4" id="KW-0238">DNA-binding</keyword>
<dbReference type="PRINTS" id="PR00455">
    <property type="entry name" value="HTHTETR"/>
</dbReference>
<evidence type="ECO:0000313" key="8">
    <source>
        <dbReference type="Proteomes" id="UP000076574"/>
    </source>
</evidence>
<sequence length="224" mass="24242">MTVAKAKPSKAAPRSSGRPTKEQAGRITDHIVEVARGLFLESSFEAISVDLIAATARISKQTFYARFASKEALYAAVIRKGTNDLLKPAVTDSNRDGPIEATLVKLGLELSKRALAPAAIALERLVMAEAHQFPELASAYHGTGLHVREQIAGIFTNAMRDGQIRSGDASFIAEQFVYAVADGPVRAMVLSGKIVKSEKELRERVTAAVRLFLDGCRDRPARHS</sequence>
<accession>A0A161QNY9</accession>
<dbReference type="InterPro" id="IPR009057">
    <property type="entry name" value="Homeodomain-like_sf"/>
</dbReference>
<dbReference type="Gene3D" id="1.10.10.60">
    <property type="entry name" value="Homeodomain-like"/>
    <property type="match status" value="1"/>
</dbReference>
<dbReference type="InterPro" id="IPR001647">
    <property type="entry name" value="HTH_TetR"/>
</dbReference>
<dbReference type="PANTHER" id="PTHR30055:SF146">
    <property type="entry name" value="HTH-TYPE TRANSCRIPTIONAL DUAL REGULATOR CECR"/>
    <property type="match status" value="1"/>
</dbReference>
<evidence type="ECO:0000256" key="2">
    <source>
        <dbReference type="ARBA" id="ARBA00023125"/>
    </source>
</evidence>
<dbReference type="STRING" id="943830.A4A58_12475"/>
<keyword evidence="8" id="KW-1185">Reference proteome</keyword>
<dbReference type="Pfam" id="PF14246">
    <property type="entry name" value="TetR_C_7"/>
    <property type="match status" value="1"/>
</dbReference>
<dbReference type="InterPro" id="IPR039536">
    <property type="entry name" value="TetR_C_Proteobacteria"/>
</dbReference>
<dbReference type="OrthoDB" id="5292901at2"/>
<evidence type="ECO:0000256" key="3">
    <source>
        <dbReference type="ARBA" id="ARBA00023163"/>
    </source>
</evidence>
<dbReference type="EMBL" id="LVYV01000034">
    <property type="protein sequence ID" value="KZD21914.1"/>
    <property type="molecule type" value="Genomic_DNA"/>
</dbReference>
<dbReference type="InterPro" id="IPR050109">
    <property type="entry name" value="HTH-type_TetR-like_transc_reg"/>
</dbReference>
<feature type="domain" description="HTH tetR-type" evidence="6">
    <location>
        <begin position="25"/>
        <end position="85"/>
    </location>
</feature>
<dbReference type="SUPFAM" id="SSF48498">
    <property type="entry name" value="Tetracyclin repressor-like, C-terminal domain"/>
    <property type="match status" value="1"/>
</dbReference>
<name>A0A161QNY9_9BRAD</name>
<reference evidence="7 8" key="1">
    <citation type="submission" date="2016-03" db="EMBL/GenBank/DDBJ databases">
        <title>Microsymbionts genomes from the relict species Vavilovia formosa (Stev.) Fed.</title>
        <authorList>
            <person name="Kopat V."/>
            <person name="Chirak E."/>
            <person name="Kimeklis A."/>
            <person name="Andronov E."/>
        </authorList>
    </citation>
    <scope>NUCLEOTIDE SEQUENCE [LARGE SCALE GENOMIC DNA]</scope>
    <source>
        <strain evidence="7 8">Vaf07</strain>
    </source>
</reference>
<dbReference type="InterPro" id="IPR036271">
    <property type="entry name" value="Tet_transcr_reg_TetR-rel_C_sf"/>
</dbReference>
<keyword evidence="3" id="KW-0804">Transcription</keyword>
<dbReference type="FunFam" id="1.10.10.60:FF:000141">
    <property type="entry name" value="TetR family transcriptional regulator"/>
    <property type="match status" value="1"/>
</dbReference>
<keyword evidence="1" id="KW-0805">Transcription regulation</keyword>
<feature type="region of interest" description="Disordered" evidence="5">
    <location>
        <begin position="1"/>
        <end position="25"/>
    </location>
</feature>
<dbReference type="AlphaFoldDB" id="A0A161QNY9"/>
<feature type="compositionally biased region" description="Low complexity" evidence="5">
    <location>
        <begin position="1"/>
        <end position="16"/>
    </location>
</feature>
<evidence type="ECO:0000313" key="7">
    <source>
        <dbReference type="EMBL" id="KZD21914.1"/>
    </source>
</evidence>
<dbReference type="Gene3D" id="1.10.357.10">
    <property type="entry name" value="Tetracycline Repressor, domain 2"/>
    <property type="match status" value="1"/>
</dbReference>
<gene>
    <name evidence="7" type="ORF">A4A58_12475</name>
</gene>
<dbReference type="PANTHER" id="PTHR30055">
    <property type="entry name" value="HTH-TYPE TRANSCRIPTIONAL REGULATOR RUTR"/>
    <property type="match status" value="1"/>
</dbReference>
<dbReference type="Pfam" id="PF00440">
    <property type="entry name" value="TetR_N"/>
    <property type="match status" value="1"/>
</dbReference>
<organism evidence="7 8">
    <name type="scientific">Tardiphaga robiniae</name>
    <dbReference type="NCBI Taxonomy" id="943830"/>
    <lineage>
        <taxon>Bacteria</taxon>
        <taxon>Pseudomonadati</taxon>
        <taxon>Pseudomonadota</taxon>
        <taxon>Alphaproteobacteria</taxon>
        <taxon>Hyphomicrobiales</taxon>
        <taxon>Nitrobacteraceae</taxon>
        <taxon>Tardiphaga</taxon>
    </lineage>
</organism>
<evidence type="ECO:0000256" key="4">
    <source>
        <dbReference type="PROSITE-ProRule" id="PRU00335"/>
    </source>
</evidence>
<evidence type="ECO:0000259" key="6">
    <source>
        <dbReference type="PROSITE" id="PS50977"/>
    </source>
</evidence>
<dbReference type="Proteomes" id="UP000076574">
    <property type="component" value="Unassembled WGS sequence"/>
</dbReference>
<dbReference type="GO" id="GO:0003700">
    <property type="term" value="F:DNA-binding transcription factor activity"/>
    <property type="evidence" value="ECO:0007669"/>
    <property type="project" value="TreeGrafter"/>
</dbReference>
<proteinExistence type="predicted"/>
<dbReference type="SUPFAM" id="SSF46689">
    <property type="entry name" value="Homeodomain-like"/>
    <property type="match status" value="1"/>
</dbReference>